<feature type="compositionally biased region" description="Low complexity" evidence="1">
    <location>
        <begin position="17"/>
        <end position="26"/>
    </location>
</feature>
<dbReference type="Proteomes" id="UP000193411">
    <property type="component" value="Unassembled WGS sequence"/>
</dbReference>
<comment type="caution">
    <text evidence="2">The sequence shown here is derived from an EMBL/GenBank/DDBJ whole genome shotgun (WGS) entry which is preliminary data.</text>
</comment>
<sequence length="109" mass="12608">MTVRTMLPREDPTAGTAPQAQAQPKPKSTLMFASLPDDLLQLLFYPLPSDLGHRRYLPPRPSSSLRARAKRQQPLRCLRYTPTCTCRRLMLCRTSTRHFRRPSHRLLPL</sequence>
<dbReference type="AlphaFoldDB" id="A0A1Y2I2W6"/>
<dbReference type="EMBL" id="MCFL01000001">
    <property type="protein sequence ID" value="ORZ41210.1"/>
    <property type="molecule type" value="Genomic_DNA"/>
</dbReference>
<evidence type="ECO:0000313" key="2">
    <source>
        <dbReference type="EMBL" id="ORZ41210.1"/>
    </source>
</evidence>
<reference evidence="2 3" key="1">
    <citation type="submission" date="2016-07" db="EMBL/GenBank/DDBJ databases">
        <title>Pervasive Adenine N6-methylation of Active Genes in Fungi.</title>
        <authorList>
            <consortium name="DOE Joint Genome Institute"/>
            <person name="Mondo S.J."/>
            <person name="Dannebaum R.O."/>
            <person name="Kuo R.C."/>
            <person name="Labutti K."/>
            <person name="Haridas S."/>
            <person name="Kuo A."/>
            <person name="Salamov A."/>
            <person name="Ahrendt S.R."/>
            <person name="Lipzen A."/>
            <person name="Sullivan W."/>
            <person name="Andreopoulos W.B."/>
            <person name="Clum A."/>
            <person name="Lindquist E."/>
            <person name="Daum C."/>
            <person name="Ramamoorthy G.K."/>
            <person name="Gryganskyi A."/>
            <person name="Culley D."/>
            <person name="Magnuson J.K."/>
            <person name="James T.Y."/>
            <person name="O'Malley M.A."/>
            <person name="Stajich J.E."/>
            <person name="Spatafora J.W."/>
            <person name="Visel A."/>
            <person name="Grigoriev I.V."/>
        </authorList>
    </citation>
    <scope>NUCLEOTIDE SEQUENCE [LARGE SCALE GENOMIC DNA]</scope>
    <source>
        <strain evidence="2 3">PL171</strain>
    </source>
</reference>
<name>A0A1Y2I2W6_9FUNG</name>
<evidence type="ECO:0000256" key="1">
    <source>
        <dbReference type="SAM" id="MobiDB-lite"/>
    </source>
</evidence>
<organism evidence="2 3">
    <name type="scientific">Catenaria anguillulae PL171</name>
    <dbReference type="NCBI Taxonomy" id="765915"/>
    <lineage>
        <taxon>Eukaryota</taxon>
        <taxon>Fungi</taxon>
        <taxon>Fungi incertae sedis</taxon>
        <taxon>Blastocladiomycota</taxon>
        <taxon>Blastocladiomycetes</taxon>
        <taxon>Blastocladiales</taxon>
        <taxon>Catenariaceae</taxon>
        <taxon>Catenaria</taxon>
    </lineage>
</organism>
<accession>A0A1Y2I2W6</accession>
<feature type="region of interest" description="Disordered" evidence="1">
    <location>
        <begin position="1"/>
        <end position="26"/>
    </location>
</feature>
<keyword evidence="3" id="KW-1185">Reference proteome</keyword>
<proteinExistence type="predicted"/>
<gene>
    <name evidence="2" type="ORF">BCR44DRAFT_1001105</name>
</gene>
<protein>
    <submittedName>
        <fullName evidence="2">Uncharacterized protein</fullName>
    </submittedName>
</protein>
<evidence type="ECO:0000313" key="3">
    <source>
        <dbReference type="Proteomes" id="UP000193411"/>
    </source>
</evidence>